<keyword evidence="2" id="KW-1185">Reference proteome</keyword>
<comment type="caution">
    <text evidence="1">The sequence shown here is derived from an EMBL/GenBank/DDBJ whole genome shotgun (WGS) entry which is preliminary data.</text>
</comment>
<reference evidence="1" key="1">
    <citation type="journal article" date="2023" name="G3 (Bethesda)">
        <title>Whole genome assemblies of Zophobas morio and Tenebrio molitor.</title>
        <authorList>
            <person name="Kaur S."/>
            <person name="Stinson S.A."/>
            <person name="diCenzo G.C."/>
        </authorList>
    </citation>
    <scope>NUCLEOTIDE SEQUENCE</scope>
    <source>
        <strain evidence="1">QUZm001</strain>
    </source>
</reference>
<dbReference type="EMBL" id="JALNTZ010000003">
    <property type="protein sequence ID" value="KAJ3658581.1"/>
    <property type="molecule type" value="Genomic_DNA"/>
</dbReference>
<sequence>MGLVGKCGVGGGECVVKFDHFWEALEGAAVRLKREPWLGYRRFKEYQWQYACRSRRDQYQRRQRGEHVDRTDSYYYVRANQEPWYSSYRRNSQNSVKSL</sequence>
<dbReference type="AlphaFoldDB" id="A0AA38MJJ4"/>
<evidence type="ECO:0000313" key="2">
    <source>
        <dbReference type="Proteomes" id="UP001168821"/>
    </source>
</evidence>
<dbReference type="Proteomes" id="UP001168821">
    <property type="component" value="Unassembled WGS sequence"/>
</dbReference>
<gene>
    <name evidence="1" type="ORF">Zmor_010313</name>
</gene>
<organism evidence="1 2">
    <name type="scientific">Zophobas morio</name>
    <dbReference type="NCBI Taxonomy" id="2755281"/>
    <lineage>
        <taxon>Eukaryota</taxon>
        <taxon>Metazoa</taxon>
        <taxon>Ecdysozoa</taxon>
        <taxon>Arthropoda</taxon>
        <taxon>Hexapoda</taxon>
        <taxon>Insecta</taxon>
        <taxon>Pterygota</taxon>
        <taxon>Neoptera</taxon>
        <taxon>Endopterygota</taxon>
        <taxon>Coleoptera</taxon>
        <taxon>Polyphaga</taxon>
        <taxon>Cucujiformia</taxon>
        <taxon>Tenebrionidae</taxon>
        <taxon>Zophobas</taxon>
    </lineage>
</organism>
<protein>
    <submittedName>
        <fullName evidence="1">Uncharacterized protein</fullName>
    </submittedName>
</protein>
<accession>A0AA38MJJ4</accession>
<name>A0AA38MJJ4_9CUCU</name>
<evidence type="ECO:0000313" key="1">
    <source>
        <dbReference type="EMBL" id="KAJ3658581.1"/>
    </source>
</evidence>
<proteinExistence type="predicted"/>